<feature type="transmembrane region" description="Helical" evidence="7">
    <location>
        <begin position="7"/>
        <end position="27"/>
    </location>
</feature>
<dbReference type="GeneID" id="63786072"/>
<feature type="transmembrane region" description="Helical" evidence="7">
    <location>
        <begin position="39"/>
        <end position="60"/>
    </location>
</feature>
<comment type="function">
    <text evidence="7">Stabilizer subunit of the dolichol-phosphate mannose (DPM) synthase complex; tethers catalytic subunit to the ER.</text>
</comment>
<dbReference type="Proteomes" id="UP000193685">
    <property type="component" value="Unassembled WGS sequence"/>
</dbReference>
<dbReference type="AlphaFoldDB" id="A0A1Y2FC26"/>
<dbReference type="UniPathway" id="UPA00378"/>
<reference evidence="8 9" key="1">
    <citation type="submission" date="2016-07" db="EMBL/GenBank/DDBJ databases">
        <title>Pervasive Adenine N6-methylation of Active Genes in Fungi.</title>
        <authorList>
            <consortium name="DOE Joint Genome Institute"/>
            <person name="Mondo S.J."/>
            <person name="Dannebaum R.O."/>
            <person name="Kuo R.C."/>
            <person name="Labutti K."/>
            <person name="Haridas S."/>
            <person name="Kuo A."/>
            <person name="Salamov A."/>
            <person name="Ahrendt S.R."/>
            <person name="Lipzen A."/>
            <person name="Sullivan W."/>
            <person name="Andreopoulos W.B."/>
            <person name="Clum A."/>
            <person name="Lindquist E."/>
            <person name="Daum C."/>
            <person name="Ramamoorthy G.K."/>
            <person name="Gryganskyi A."/>
            <person name="Culley D."/>
            <person name="Magnuson J.K."/>
            <person name="James T.Y."/>
            <person name="O'Malley M.A."/>
            <person name="Stajich J.E."/>
            <person name="Spatafora J.W."/>
            <person name="Visel A."/>
            <person name="Grigoriev I.V."/>
        </authorList>
    </citation>
    <scope>NUCLEOTIDE SEQUENCE [LARGE SCALE GENOMIC DNA]</scope>
    <source>
        <strain evidence="8 9">12-1054</strain>
    </source>
</reference>
<organism evidence="8 9">
    <name type="scientific">Protomyces lactucae-debilis</name>
    <dbReference type="NCBI Taxonomy" id="2754530"/>
    <lineage>
        <taxon>Eukaryota</taxon>
        <taxon>Fungi</taxon>
        <taxon>Dikarya</taxon>
        <taxon>Ascomycota</taxon>
        <taxon>Taphrinomycotina</taxon>
        <taxon>Taphrinomycetes</taxon>
        <taxon>Taphrinales</taxon>
        <taxon>Protomycetaceae</taxon>
        <taxon>Protomyces</taxon>
    </lineage>
</organism>
<keyword evidence="6 7" id="KW-0472">Membrane</keyword>
<dbReference type="RefSeq" id="XP_040724848.1">
    <property type="nucleotide sequence ID" value="XM_040869473.1"/>
</dbReference>
<accession>A0A1Y2FC26</accession>
<dbReference type="GO" id="GO:0033185">
    <property type="term" value="C:dolichol-phosphate-mannose synthase complex"/>
    <property type="evidence" value="ECO:0007669"/>
    <property type="project" value="TreeGrafter"/>
</dbReference>
<comment type="caution">
    <text evidence="8">The sequence shown here is derived from an EMBL/GenBank/DDBJ whole genome shotgun (WGS) entry which is preliminary data.</text>
</comment>
<dbReference type="GO" id="GO:0005789">
    <property type="term" value="C:endoplasmic reticulum membrane"/>
    <property type="evidence" value="ECO:0007669"/>
    <property type="project" value="UniProtKB-SubCell"/>
</dbReference>
<dbReference type="STRING" id="56484.A0A1Y2FC26"/>
<evidence type="ECO:0000256" key="1">
    <source>
        <dbReference type="ARBA" id="ARBA00004477"/>
    </source>
</evidence>
<evidence type="ECO:0000256" key="3">
    <source>
        <dbReference type="ARBA" id="ARBA00022692"/>
    </source>
</evidence>
<proteinExistence type="inferred from homology"/>
<dbReference type="OrthoDB" id="2014333at2759"/>
<sequence>MTKASRLFADVLTAFILWVVLLLDYVPLPASVKSIIPVLPLWAIVSFGAYLLGTLGWNIFTFQDKHDAYKSLLKEIEEAKEDLRGKGVTVD</sequence>
<keyword evidence="8" id="KW-0808">Transferase</keyword>
<keyword evidence="4 7" id="KW-0256">Endoplasmic reticulum</keyword>
<protein>
    <recommendedName>
        <fullName evidence="7">Dolichol-phosphate mannosyltransferase subunit 3</fullName>
    </recommendedName>
</protein>
<dbReference type="PANTHER" id="PTHR16433">
    <property type="entry name" value="DOLICHOL-PHOSPHATE MANNOSYLTRANSFERASE SUBUNIT 3"/>
    <property type="match status" value="1"/>
</dbReference>
<evidence type="ECO:0000313" key="9">
    <source>
        <dbReference type="Proteomes" id="UP000193685"/>
    </source>
</evidence>
<dbReference type="GO" id="GO:0006506">
    <property type="term" value="P:GPI anchor biosynthetic process"/>
    <property type="evidence" value="ECO:0007669"/>
    <property type="project" value="TreeGrafter"/>
</dbReference>
<comment type="subcellular location">
    <subcellularLocation>
        <location evidence="1 7">Endoplasmic reticulum membrane</location>
        <topology evidence="1 7">Multi-pass membrane protein</topology>
    </subcellularLocation>
</comment>
<evidence type="ECO:0000256" key="2">
    <source>
        <dbReference type="ARBA" id="ARBA00010430"/>
    </source>
</evidence>
<name>A0A1Y2FC26_PROLT</name>
<evidence type="ECO:0000256" key="6">
    <source>
        <dbReference type="ARBA" id="ARBA00023136"/>
    </source>
</evidence>
<evidence type="ECO:0000256" key="4">
    <source>
        <dbReference type="ARBA" id="ARBA00022824"/>
    </source>
</evidence>
<evidence type="ECO:0000256" key="5">
    <source>
        <dbReference type="ARBA" id="ARBA00022989"/>
    </source>
</evidence>
<gene>
    <name evidence="8" type="ORF">BCR37DRAFT_380377</name>
</gene>
<comment type="pathway">
    <text evidence="7">Protein modification; protein glycosylation.</text>
</comment>
<keyword evidence="5 7" id="KW-1133">Transmembrane helix</keyword>
<comment type="subunit">
    <text evidence="7">Component of the dolichol-phosphate mannose (DPM) synthase complex.</text>
</comment>
<keyword evidence="3 7" id="KW-0812">Transmembrane</keyword>
<dbReference type="GO" id="GO:0016757">
    <property type="term" value="F:glycosyltransferase activity"/>
    <property type="evidence" value="ECO:0007669"/>
    <property type="project" value="UniProtKB-KW"/>
</dbReference>
<comment type="similarity">
    <text evidence="2 7">Belongs to the DPM3 family.</text>
</comment>
<dbReference type="Pfam" id="PF08285">
    <property type="entry name" value="DPM3"/>
    <property type="match status" value="1"/>
</dbReference>
<keyword evidence="9" id="KW-1185">Reference proteome</keyword>
<dbReference type="EMBL" id="MCFI01000011">
    <property type="protein sequence ID" value="ORY81472.1"/>
    <property type="molecule type" value="Genomic_DNA"/>
</dbReference>
<evidence type="ECO:0000256" key="7">
    <source>
        <dbReference type="RuleBase" id="RU365085"/>
    </source>
</evidence>
<keyword evidence="8" id="KW-0328">Glycosyltransferase</keyword>
<dbReference type="OMA" id="FRECPEA"/>
<dbReference type="PANTHER" id="PTHR16433:SF0">
    <property type="entry name" value="DOLICHOL-PHOSPHATE MANNOSYLTRANSFERASE SUBUNIT 3"/>
    <property type="match status" value="1"/>
</dbReference>
<evidence type="ECO:0000313" key="8">
    <source>
        <dbReference type="EMBL" id="ORY81472.1"/>
    </source>
</evidence>
<dbReference type="InterPro" id="IPR013174">
    <property type="entry name" value="DPM3"/>
</dbReference>